<dbReference type="SMART" id="SM00327">
    <property type="entry name" value="VWA"/>
    <property type="match status" value="1"/>
</dbReference>
<keyword evidence="2" id="KW-1133">Transmembrane helix</keyword>
<feature type="domain" description="VWFA" evidence="3">
    <location>
        <begin position="417"/>
        <end position="589"/>
    </location>
</feature>
<evidence type="ECO:0000256" key="1">
    <source>
        <dbReference type="SAM" id="MobiDB-lite"/>
    </source>
</evidence>
<organism evidence="4 5">
    <name type="scientific">Candidatus Iainarchaeum sp</name>
    <dbReference type="NCBI Taxonomy" id="3101447"/>
    <lineage>
        <taxon>Archaea</taxon>
        <taxon>Candidatus Iainarchaeota</taxon>
        <taxon>Candidatus Iainarchaeia</taxon>
        <taxon>Candidatus Iainarchaeales</taxon>
        <taxon>Candidatus Iainarchaeaceae</taxon>
        <taxon>Candidatus Iainarchaeum</taxon>
    </lineage>
</organism>
<feature type="transmembrane region" description="Helical" evidence="2">
    <location>
        <begin position="971"/>
        <end position="989"/>
    </location>
</feature>
<dbReference type="AlphaFoldDB" id="A0A7J4IU61"/>
<evidence type="ECO:0000313" key="4">
    <source>
        <dbReference type="EMBL" id="HIH08972.1"/>
    </source>
</evidence>
<dbReference type="EMBL" id="DUFG01000033">
    <property type="protein sequence ID" value="HIH08972.1"/>
    <property type="molecule type" value="Genomic_DNA"/>
</dbReference>
<dbReference type="InterPro" id="IPR002035">
    <property type="entry name" value="VWF_A"/>
</dbReference>
<feature type="region of interest" description="Disordered" evidence="1">
    <location>
        <begin position="996"/>
        <end position="1030"/>
    </location>
</feature>
<keyword evidence="2" id="KW-0472">Membrane</keyword>
<accession>A0A7J4IU61</accession>
<dbReference type="InterPro" id="IPR036465">
    <property type="entry name" value="vWFA_dom_sf"/>
</dbReference>
<dbReference type="Proteomes" id="UP000577419">
    <property type="component" value="Unassembled WGS sequence"/>
</dbReference>
<dbReference type="PANTHER" id="PTHR39198">
    <property type="entry name" value="HYPOTHETICAL MEMBRANE PROTEIN, CONSERVED"/>
    <property type="match status" value="1"/>
</dbReference>
<dbReference type="Gene3D" id="2.60.40.10">
    <property type="entry name" value="Immunoglobulins"/>
    <property type="match status" value="1"/>
</dbReference>
<dbReference type="PROSITE" id="PS50234">
    <property type="entry name" value="VWFA"/>
    <property type="match status" value="1"/>
</dbReference>
<name>A0A7J4IU61_9ARCH</name>
<evidence type="ECO:0000313" key="5">
    <source>
        <dbReference type="Proteomes" id="UP000577419"/>
    </source>
</evidence>
<comment type="caution">
    <text evidence="4">The sequence shown here is derived from an EMBL/GenBank/DDBJ whole genome shotgun (WGS) entry which is preliminary data.</text>
</comment>
<dbReference type="SUPFAM" id="SSF53300">
    <property type="entry name" value="vWA-like"/>
    <property type="match status" value="1"/>
</dbReference>
<dbReference type="Pfam" id="PF00092">
    <property type="entry name" value="VWA"/>
    <property type="match status" value="1"/>
</dbReference>
<feature type="compositionally biased region" description="Low complexity" evidence="1">
    <location>
        <begin position="1019"/>
        <end position="1030"/>
    </location>
</feature>
<keyword evidence="2" id="KW-0812">Transmembrane</keyword>
<reference evidence="5" key="1">
    <citation type="journal article" date="2020" name="bioRxiv">
        <title>A rank-normalized archaeal taxonomy based on genome phylogeny resolves widespread incomplete and uneven classifications.</title>
        <authorList>
            <person name="Rinke C."/>
            <person name="Chuvochina M."/>
            <person name="Mussig A.J."/>
            <person name="Chaumeil P.-A."/>
            <person name="Waite D.W."/>
            <person name="Whitman W.B."/>
            <person name="Parks D.H."/>
            <person name="Hugenholtz P."/>
        </authorList>
    </citation>
    <scope>NUCLEOTIDE SEQUENCE [LARGE SCALE GENOMIC DNA]</scope>
</reference>
<dbReference type="Gene3D" id="3.40.50.410">
    <property type="entry name" value="von Willebrand factor, type A domain"/>
    <property type="match status" value="1"/>
</dbReference>
<dbReference type="InterPro" id="IPR013783">
    <property type="entry name" value="Ig-like_fold"/>
</dbReference>
<dbReference type="PANTHER" id="PTHR39198:SF1">
    <property type="entry name" value="ALPHA-GALACTOSIDASE NEW3 DOMAIN-CONTAINING PROTEIN"/>
    <property type="match status" value="1"/>
</dbReference>
<sequence length="1030" mass="112888">MDKRFLLLGVIVLLFGAAVRAVELSGSCSSASTQCELSINELEVCNDSLEAHTYTARTSGEVASWVNVLPERFSLESGECKQLRTYTIANCYAEPGTYEAEIVVSGDSTIESVSCVIDIEQGHFVDIDISPERQVATQCEEKSYLVELSNNTIVPNQRTEAVKLRVEGIPEDWFELESRELIVTKGNPEEVELKVQAPCDAPLGTYEFDVVAELFNPDFKSRDSAEYVLSEGQELLIESEASYVACTEETISRTVEFENNGLKKDVLDLELDAPSWVSISADTIELAPGESQEVELAFNATSEEEKTYDISITARSQLFDFEETKNFEVSLLDCYNVSVERLEGEESLCMEATPVYRFSLSNDGVKDLDVAVEVEGIDAELSDESISLKQGSSKEVTAELKVSDIGREGSISRSDVAIEIVMDSSGSMAQRIEGTKKLDIAKNAIISFVNNITEVELGLRVFGHKEECSESELLVAVSKLDIPEITERIQGFNPVGQTPLVSSLDSAANDFGGTKEKYIILVSDGKESCEGNISSAANSLRSEGIVVYAIGFDIDETGKRQLQEIVEATGGLYYDARNSEELLETFKQITKELNIEPGAAGERTFTLKLSSEYFSFEKDYTVTVNDCHNIAVVVPELNLCKGIPLNDFISLTNIGSKPQSVSVSVEPEWVELETESITIEPAEETFIGIRARPPLETEAEEIEVAVSSPDFTASDAASINYLSSASCYGFDLIIVEPEVDAATCEGKQQTIILENQGQTGFKVQLSVDKPFVYLVDETVELEKGERKEVYFFISPPFDITEADSLITITAQNDFDYGTFGEVKLNLVGSSYGLTPVNVSITDVNLTSITQRELVEIDAVVEFDLMNDSNRTLEIQGIESLDFNAAFELQESKIKRQESSKVRMLLDLPEDFNKAKAVATIRIRTNEGSFVRNIEIQFRQEEKKEGGGGTPIEGSAVSIGAGLLTLVTPRNAIIVLLLLIVIGLIIYSVLKAKEAPPAQANAGETAKETGAAQKKKAPAKSKPQPRAQKKK</sequence>
<evidence type="ECO:0000259" key="3">
    <source>
        <dbReference type="PROSITE" id="PS50234"/>
    </source>
</evidence>
<protein>
    <submittedName>
        <fullName evidence="4">VWA domain-containing protein</fullName>
    </submittedName>
</protein>
<gene>
    <name evidence="4" type="ORF">HA237_06465</name>
</gene>
<evidence type="ECO:0000256" key="2">
    <source>
        <dbReference type="SAM" id="Phobius"/>
    </source>
</evidence>
<proteinExistence type="predicted"/>